<dbReference type="GO" id="GO:0008270">
    <property type="term" value="F:zinc ion binding"/>
    <property type="evidence" value="ECO:0007669"/>
    <property type="project" value="TreeGrafter"/>
</dbReference>
<dbReference type="EMBL" id="LR026992">
    <property type="protein sequence ID" value="VDB93897.1"/>
    <property type="molecule type" value="Genomic_DNA"/>
</dbReference>
<name>A0A9X9QG22_BLUGR</name>
<keyword evidence="4" id="KW-1185">Reference proteome</keyword>
<dbReference type="CDD" id="cd01283">
    <property type="entry name" value="cytidine_deaminase"/>
    <property type="match status" value="1"/>
</dbReference>
<evidence type="ECO:0000313" key="4">
    <source>
        <dbReference type="Proteomes" id="UP000324639"/>
    </source>
</evidence>
<accession>A0A9X9QG22</accession>
<sequence length="259" mass="28353">MLTSRLPTEASAPPVLYVPASHALFHAQYPAITPAALEALRTRCAAARSRAYCRYSHFRVGATLLSAAGNYFDGANIENASFPLGICAERVALYTAVFATRGSDGNGPARFIALALAADCETPRRPPPATVLANLMAVCCWTHSLREFCSLDMPILMFNKDGHFMVQSLEQVRVSNDAWISPSPTRHARVQQKGREVGVSMKLTGCAMYLAIAFLLWARSTRPTLCVSSRRVIAHMIDQKIVLVKLVAVNPYFISHLES</sequence>
<dbReference type="Pfam" id="PF00383">
    <property type="entry name" value="dCMP_cyt_deam_1"/>
    <property type="match status" value="1"/>
</dbReference>
<feature type="domain" description="CMP/dCMP-type deaminase" evidence="2">
    <location>
        <begin position="35"/>
        <end position="167"/>
    </location>
</feature>
<dbReference type="PROSITE" id="PS51747">
    <property type="entry name" value="CYT_DCMP_DEAMINASES_2"/>
    <property type="match status" value="1"/>
</dbReference>
<dbReference type="InterPro" id="IPR016193">
    <property type="entry name" value="Cytidine_deaminase-like"/>
</dbReference>
<dbReference type="GO" id="GO:0055086">
    <property type="term" value="P:nucleobase-containing small molecule metabolic process"/>
    <property type="evidence" value="ECO:0007669"/>
    <property type="project" value="UniProtKB-ARBA"/>
</dbReference>
<dbReference type="SUPFAM" id="SSF53927">
    <property type="entry name" value="Cytidine deaminase-like"/>
    <property type="match status" value="1"/>
</dbReference>
<evidence type="ECO:0000256" key="1">
    <source>
        <dbReference type="ARBA" id="ARBA00006576"/>
    </source>
</evidence>
<gene>
    <name evidence="3" type="ORF">BGT96224V316_LOCUS7488</name>
</gene>
<dbReference type="Gene3D" id="3.40.140.10">
    <property type="entry name" value="Cytidine Deaminase, domain 2"/>
    <property type="match status" value="1"/>
</dbReference>
<dbReference type="GO" id="GO:0005829">
    <property type="term" value="C:cytosol"/>
    <property type="evidence" value="ECO:0007669"/>
    <property type="project" value="TreeGrafter"/>
</dbReference>
<reference evidence="3 4" key="1">
    <citation type="submission" date="2018-08" db="EMBL/GenBank/DDBJ databases">
        <authorList>
            <person name="Muller C M."/>
        </authorList>
    </citation>
    <scope>NUCLEOTIDE SEQUENCE [LARGE SCALE GENOMIC DNA]</scope>
</reference>
<proteinExistence type="inferred from homology"/>
<dbReference type="GO" id="GO:0004126">
    <property type="term" value="F:cytidine deaminase activity"/>
    <property type="evidence" value="ECO:0007669"/>
    <property type="project" value="UniProtKB-ARBA"/>
</dbReference>
<dbReference type="PANTHER" id="PTHR11644:SF2">
    <property type="entry name" value="CYTIDINE DEAMINASE"/>
    <property type="match status" value="1"/>
</dbReference>
<dbReference type="InterPro" id="IPR050202">
    <property type="entry name" value="Cyt/Deoxycyt_deaminase"/>
</dbReference>
<comment type="similarity">
    <text evidence="1">Belongs to the cytidine and deoxycytidylate deaminase family.</text>
</comment>
<dbReference type="InterPro" id="IPR002125">
    <property type="entry name" value="CMP_dCMP_dom"/>
</dbReference>
<organism evidence="3 4">
    <name type="scientific">Blumeria graminis f. sp. tritici</name>
    <dbReference type="NCBI Taxonomy" id="62690"/>
    <lineage>
        <taxon>Eukaryota</taxon>
        <taxon>Fungi</taxon>
        <taxon>Dikarya</taxon>
        <taxon>Ascomycota</taxon>
        <taxon>Pezizomycotina</taxon>
        <taxon>Leotiomycetes</taxon>
        <taxon>Erysiphales</taxon>
        <taxon>Erysiphaceae</taxon>
        <taxon>Blumeria</taxon>
    </lineage>
</organism>
<dbReference type="AlphaFoldDB" id="A0A9X9QG22"/>
<evidence type="ECO:0000313" key="3">
    <source>
        <dbReference type="EMBL" id="VDB93897.1"/>
    </source>
</evidence>
<dbReference type="GO" id="GO:0072527">
    <property type="term" value="P:pyrimidine-containing compound metabolic process"/>
    <property type="evidence" value="ECO:0007669"/>
    <property type="project" value="UniProtKB-ARBA"/>
</dbReference>
<protein>
    <submittedName>
        <fullName evidence="3">Bgt-5374</fullName>
    </submittedName>
</protein>
<evidence type="ECO:0000259" key="2">
    <source>
        <dbReference type="PROSITE" id="PS51747"/>
    </source>
</evidence>
<dbReference type="PANTHER" id="PTHR11644">
    <property type="entry name" value="CYTIDINE DEAMINASE"/>
    <property type="match status" value="1"/>
</dbReference>
<dbReference type="Proteomes" id="UP000324639">
    <property type="component" value="Chromosome Bgt_-09"/>
</dbReference>